<keyword evidence="2" id="KW-0732">Signal</keyword>
<dbReference type="GO" id="GO:0009252">
    <property type="term" value="P:peptidoglycan biosynthetic process"/>
    <property type="evidence" value="ECO:0007669"/>
    <property type="project" value="TreeGrafter"/>
</dbReference>
<name>K6ZJU6_9ALTE</name>
<proteinExistence type="predicted"/>
<dbReference type="STRING" id="1121922.GCA_000428905_02676"/>
<comment type="caution">
    <text evidence="3">The sequence shown here is derived from an EMBL/GenBank/DDBJ whole genome shotgun (WGS) entry which is preliminary data.</text>
</comment>
<dbReference type="GO" id="GO:0031241">
    <property type="term" value="C:periplasmic side of cell outer membrane"/>
    <property type="evidence" value="ECO:0007669"/>
    <property type="project" value="TreeGrafter"/>
</dbReference>
<dbReference type="PANTHER" id="PTHR38038:SF1">
    <property type="entry name" value="PENICILLIN-BINDING PROTEIN ACTIVATOR LPOA"/>
    <property type="match status" value="1"/>
</dbReference>
<dbReference type="PANTHER" id="PTHR38038">
    <property type="entry name" value="PENICILLIN-BINDING PROTEIN ACTIVATOR LPOA"/>
    <property type="match status" value="1"/>
</dbReference>
<dbReference type="Pfam" id="PF04348">
    <property type="entry name" value="LppC"/>
    <property type="match status" value="1"/>
</dbReference>
<evidence type="ECO:0008006" key="5">
    <source>
        <dbReference type="Google" id="ProtNLM"/>
    </source>
</evidence>
<evidence type="ECO:0000313" key="4">
    <source>
        <dbReference type="Proteomes" id="UP000006251"/>
    </source>
</evidence>
<dbReference type="InterPro" id="IPR028082">
    <property type="entry name" value="Peripla_BP_I"/>
</dbReference>
<dbReference type="AlphaFoldDB" id="K6ZJU6"/>
<reference evidence="4" key="1">
    <citation type="journal article" date="2014" name="Environ. Microbiol.">
        <title>Comparative genomics of the marine bacterial genus Glaciecola reveals the high degree of genomic diversity and genomic characteristic for cold adaptation.</title>
        <authorList>
            <person name="Qin Q.L."/>
            <person name="Xie B.B."/>
            <person name="Yu Y."/>
            <person name="Shu Y.L."/>
            <person name="Rong J.C."/>
            <person name="Zhang Y.J."/>
            <person name="Zhao D.L."/>
            <person name="Chen X.L."/>
            <person name="Zhang X.Y."/>
            <person name="Chen B."/>
            <person name="Zhou B.C."/>
            <person name="Zhang Y.Z."/>
        </authorList>
    </citation>
    <scope>NUCLEOTIDE SEQUENCE [LARGE SCALE GENOMIC DNA]</scope>
    <source>
        <strain evidence="4">ACAM 615</strain>
    </source>
</reference>
<dbReference type="CDD" id="cd06339">
    <property type="entry name" value="PBP1_YraM_LppC_lipoprotein-like"/>
    <property type="match status" value="1"/>
</dbReference>
<dbReference type="SUPFAM" id="SSF53822">
    <property type="entry name" value="Periplasmic binding protein-like I"/>
    <property type="match status" value="1"/>
</dbReference>
<sequence length="651" mass="72794">MNVFSNLRTYLSVAFILLFLASCASQTKIASQKPVEKETKASRDVILNSAEAALQEANIEWQKNNDINQRNNLLLGAAQHFQTGRECRRTDIIIANIESFLEDPLQQQYSLLLKAECALIQHYASGLSAELVKTPIDTMISWLTPITENQFLARKEVVIAHLAALHERWDLAANVLSQQLSADSPLNKSTEHILWQWFLKSSKDAQNTMGSNSVFMRPYLALANILEDESLTDSSRQQAIGFWRLQHPTHPLSIDLPNGVTGYLAQSLNDVRNIAVLLPLSGRVQVQGDAIKQGIMTAYFAKLENINANDPGQAIPNIRFLDTGSDNDAFVSPAITPESLMRYDIVIGPLLREHVSLVKDFNLPDSMLVYLNRLSTEAPMTESAKSTSDTSAKVYFALAPEDEATQLANLMKKKGIRTPIIISNGSSLSRRMIDTFNQQWIALNGLDEIKLPKIVTFSDNKGLRIGITAALDVLQSQRRISQMTSLTTETVHSVTRNRRDVDAFVVFALPQQVELLNPIIEASISLFTERTIPVFATSYSYQHQLNNNSIRDLRNLVFVDMPFLMPAQRDSALALQVDDIWNNPPSSFLRLFAFGYDAFQFSEKMQQLAYFSHTDLKGLSGKLTVNDQRQVTRSLPSAVIQNDSITQADGF</sequence>
<dbReference type="Proteomes" id="UP000006251">
    <property type="component" value="Unassembled WGS sequence"/>
</dbReference>
<feature type="signal peptide" evidence="2">
    <location>
        <begin position="1"/>
        <end position="24"/>
    </location>
</feature>
<dbReference type="Gene3D" id="1.25.40.650">
    <property type="match status" value="1"/>
</dbReference>
<keyword evidence="1" id="KW-0472">Membrane</keyword>
<organism evidence="3 4">
    <name type="scientific">Brumicola pallidula DSM 14239 = ACAM 615</name>
    <dbReference type="NCBI Taxonomy" id="1121922"/>
    <lineage>
        <taxon>Bacteria</taxon>
        <taxon>Pseudomonadati</taxon>
        <taxon>Pseudomonadota</taxon>
        <taxon>Gammaproteobacteria</taxon>
        <taxon>Alteromonadales</taxon>
        <taxon>Alteromonadaceae</taxon>
        <taxon>Brumicola</taxon>
    </lineage>
</organism>
<gene>
    <name evidence="3" type="ORF">GPAL_2297</name>
</gene>
<dbReference type="InterPro" id="IPR007443">
    <property type="entry name" value="LpoA"/>
</dbReference>
<evidence type="ECO:0000256" key="2">
    <source>
        <dbReference type="SAM" id="SignalP"/>
    </source>
</evidence>
<dbReference type="GO" id="GO:0030234">
    <property type="term" value="F:enzyme regulator activity"/>
    <property type="evidence" value="ECO:0007669"/>
    <property type="project" value="TreeGrafter"/>
</dbReference>
<accession>K6ZJU6</accession>
<dbReference type="OrthoDB" id="6708821at2"/>
<evidence type="ECO:0000313" key="3">
    <source>
        <dbReference type="EMBL" id="GAC29158.1"/>
    </source>
</evidence>
<keyword evidence="4" id="KW-1185">Reference proteome</keyword>
<evidence type="ECO:0000256" key="1">
    <source>
        <dbReference type="ARBA" id="ARBA00023136"/>
    </source>
</evidence>
<dbReference type="Gene3D" id="3.40.50.2300">
    <property type="match status" value="2"/>
</dbReference>
<dbReference type="RefSeq" id="WP_006011735.1">
    <property type="nucleotide sequence ID" value="NZ_AUAV01000014.1"/>
</dbReference>
<dbReference type="EMBL" id="BAEQ01000042">
    <property type="protein sequence ID" value="GAC29158.1"/>
    <property type="molecule type" value="Genomic_DNA"/>
</dbReference>
<protein>
    <recommendedName>
        <fullName evidence="5">LppC lipoprotein</fullName>
    </recommendedName>
</protein>
<feature type="chain" id="PRO_5003900961" description="LppC lipoprotein" evidence="2">
    <location>
        <begin position="25"/>
        <end position="651"/>
    </location>
</feature>